<gene>
    <name evidence="2" type="ORF">SDC9_191057</name>
</gene>
<reference evidence="2" key="1">
    <citation type="submission" date="2019-08" db="EMBL/GenBank/DDBJ databases">
        <authorList>
            <person name="Kucharzyk K."/>
            <person name="Murdoch R.W."/>
            <person name="Higgins S."/>
            <person name="Loffler F."/>
        </authorList>
    </citation>
    <scope>NUCLEOTIDE SEQUENCE</scope>
</reference>
<proteinExistence type="predicted"/>
<evidence type="ECO:0000313" key="2">
    <source>
        <dbReference type="EMBL" id="MPN43497.1"/>
    </source>
</evidence>
<protein>
    <submittedName>
        <fullName evidence="2">Uncharacterized protein</fullName>
    </submittedName>
</protein>
<name>A0A645HWW4_9ZZZZ</name>
<dbReference type="EMBL" id="VSSQ01101934">
    <property type="protein sequence ID" value="MPN43497.1"/>
    <property type="molecule type" value="Genomic_DNA"/>
</dbReference>
<comment type="caution">
    <text evidence="2">The sequence shown here is derived from an EMBL/GenBank/DDBJ whole genome shotgun (WGS) entry which is preliminary data.</text>
</comment>
<organism evidence="2">
    <name type="scientific">bioreactor metagenome</name>
    <dbReference type="NCBI Taxonomy" id="1076179"/>
    <lineage>
        <taxon>unclassified sequences</taxon>
        <taxon>metagenomes</taxon>
        <taxon>ecological metagenomes</taxon>
    </lineage>
</organism>
<feature type="region of interest" description="Disordered" evidence="1">
    <location>
        <begin position="1"/>
        <end position="53"/>
    </location>
</feature>
<sequence length="75" mass="7797">MPAPGAEGDRRADTEKRGDEVGPMGQRQDIIESPGADAPGPAPLLPSGELVPGVRFGDGQELALLHEDGVKNPKQ</sequence>
<dbReference type="AlphaFoldDB" id="A0A645HWW4"/>
<feature type="compositionally biased region" description="Basic and acidic residues" evidence="1">
    <location>
        <begin position="7"/>
        <end position="20"/>
    </location>
</feature>
<feature type="compositionally biased region" description="Low complexity" evidence="1">
    <location>
        <begin position="32"/>
        <end position="50"/>
    </location>
</feature>
<accession>A0A645HWW4</accession>
<evidence type="ECO:0000256" key="1">
    <source>
        <dbReference type="SAM" id="MobiDB-lite"/>
    </source>
</evidence>